<feature type="transmembrane region" description="Helical" evidence="2">
    <location>
        <begin position="193"/>
        <end position="220"/>
    </location>
</feature>
<reference evidence="3 4" key="1">
    <citation type="submission" date="2023-01" db="EMBL/GenBank/DDBJ databases">
        <title>Analysis of 21 Apiospora genomes using comparative genomics revels a genus with tremendous synthesis potential of carbohydrate active enzymes and secondary metabolites.</title>
        <authorList>
            <person name="Sorensen T."/>
        </authorList>
    </citation>
    <scope>NUCLEOTIDE SEQUENCE [LARGE SCALE GENOMIC DNA]</scope>
    <source>
        <strain evidence="3 4">CBS 20057</strain>
    </source>
</reference>
<keyword evidence="2" id="KW-0472">Membrane</keyword>
<feature type="transmembrane region" description="Helical" evidence="2">
    <location>
        <begin position="140"/>
        <end position="164"/>
    </location>
</feature>
<dbReference type="Proteomes" id="UP001396898">
    <property type="component" value="Unassembled WGS sequence"/>
</dbReference>
<evidence type="ECO:0000256" key="1">
    <source>
        <dbReference type="SAM" id="MobiDB-lite"/>
    </source>
</evidence>
<feature type="transmembrane region" description="Helical" evidence="2">
    <location>
        <begin position="639"/>
        <end position="658"/>
    </location>
</feature>
<comment type="caution">
    <text evidence="3">The sequence shown here is derived from an EMBL/GenBank/DDBJ whole genome shotgun (WGS) entry which is preliminary data.</text>
</comment>
<evidence type="ECO:0000256" key="2">
    <source>
        <dbReference type="SAM" id="Phobius"/>
    </source>
</evidence>
<sequence>MEYRDVPRQDSTPSITGRVTLPPASRQNAAPTSTNPTAAPSAAGSDDYPKPAHGLAKGRRSATLSLPSVFSFNCFKGKCKSDPKAESKGLLTGEQKESKRRYNWTSEVLLGLIAILSSLAIILLMVFADGHPLDSFKIPLPLVIAGLGATTRGSLAFAIGACLAQGKWNWLRQRSDNLMSFKKFDEASRGPMGALYLVFWLHLRHWATLGALVTVLLLAFDPLLQGAISHSGKLVDAPDLQAPTIPYSSRLDAGTYAPDGNSSTHGIIPDPNHNYSRISLEEFASTSDLRMAAAVYNGFTGVPSYADFHCESGNCTWPSFLSLGVCSSCNDVTDNMAKKTEEATSGTIPTGSTVMVTDNYTKYSLEYMDLSNADSVHKSQLSAYMAVGGTNSPNETVSYRENDRLIAALGIIKAADTYEKNQTIWAETEVTATECALYFCIKRFDAAVEKAELKENATEIKTSRVKNSYGPVRPKDRNKFKILQKMLGNSLFSKTGDLPRHDLQLTPSDVTQLDNTSLVVPAVFNISQNAVGSMISFISKELLGGYEGILIWPPFKARQGFFQSSAASTFFNSTDLSETMQKLAGGLTDWARDASSGTSKTPTRKRQQPQHQEEQQQDHQSVLGTPQTWIQHVRVRWEYMTLPLFTLVAGFLFVGLSIRETRRMKLAPWKADMIATLAYSLDAETRAQLRFAARQGHVGPTAREMYLDFAESGHGLELKARREQQQRQ</sequence>
<dbReference type="PANTHER" id="PTHR35394">
    <property type="entry name" value="DUF3176 DOMAIN-CONTAINING PROTEIN"/>
    <property type="match status" value="1"/>
</dbReference>
<feature type="transmembrane region" description="Helical" evidence="2">
    <location>
        <begin position="108"/>
        <end position="128"/>
    </location>
</feature>
<gene>
    <name evidence="3" type="ORF">PG991_003276</name>
</gene>
<keyword evidence="2" id="KW-1133">Transmembrane helix</keyword>
<evidence type="ECO:0000313" key="3">
    <source>
        <dbReference type="EMBL" id="KAK8033878.1"/>
    </source>
</evidence>
<keyword evidence="2" id="KW-0812">Transmembrane</keyword>
<organism evidence="3 4">
    <name type="scientific">Apiospora marii</name>
    <dbReference type="NCBI Taxonomy" id="335849"/>
    <lineage>
        <taxon>Eukaryota</taxon>
        <taxon>Fungi</taxon>
        <taxon>Dikarya</taxon>
        <taxon>Ascomycota</taxon>
        <taxon>Pezizomycotina</taxon>
        <taxon>Sordariomycetes</taxon>
        <taxon>Xylariomycetidae</taxon>
        <taxon>Amphisphaeriales</taxon>
        <taxon>Apiosporaceae</taxon>
        <taxon>Apiospora</taxon>
    </lineage>
</organism>
<dbReference type="EMBL" id="JAQQWI010000006">
    <property type="protein sequence ID" value="KAK8033878.1"/>
    <property type="molecule type" value="Genomic_DNA"/>
</dbReference>
<protein>
    <submittedName>
        <fullName evidence="3">Uncharacterized protein</fullName>
    </submittedName>
</protein>
<keyword evidence="4" id="KW-1185">Reference proteome</keyword>
<feature type="region of interest" description="Disordered" evidence="1">
    <location>
        <begin position="591"/>
        <end position="623"/>
    </location>
</feature>
<dbReference type="Pfam" id="PF11374">
    <property type="entry name" value="DUF3176"/>
    <property type="match status" value="1"/>
</dbReference>
<dbReference type="PANTHER" id="PTHR35394:SF5">
    <property type="entry name" value="DUF3176 DOMAIN-CONTAINING PROTEIN"/>
    <property type="match status" value="1"/>
</dbReference>
<evidence type="ECO:0000313" key="4">
    <source>
        <dbReference type="Proteomes" id="UP001396898"/>
    </source>
</evidence>
<accession>A0ABR1SHU0</accession>
<proteinExistence type="predicted"/>
<feature type="region of interest" description="Disordered" evidence="1">
    <location>
        <begin position="1"/>
        <end position="56"/>
    </location>
</feature>
<dbReference type="InterPro" id="IPR021514">
    <property type="entry name" value="DUF3176"/>
</dbReference>
<feature type="compositionally biased region" description="Low complexity" evidence="1">
    <location>
        <begin position="28"/>
        <end position="43"/>
    </location>
</feature>
<name>A0ABR1SHU0_9PEZI</name>